<dbReference type="EC" id="3.1.4.4" evidence="1"/>
<evidence type="ECO:0000256" key="2">
    <source>
        <dbReference type="ARBA" id="ARBA00022737"/>
    </source>
</evidence>
<dbReference type="InterPro" id="IPR001736">
    <property type="entry name" value="PLipase_D/transphosphatidylase"/>
</dbReference>
<dbReference type="Pfam" id="PF13091">
    <property type="entry name" value="PLDc_2"/>
    <property type="match status" value="1"/>
</dbReference>
<dbReference type="EMBL" id="BPWL01000008">
    <property type="protein sequence ID" value="GJJ12954.1"/>
    <property type="molecule type" value="Genomic_DNA"/>
</dbReference>
<evidence type="ECO:0000259" key="6">
    <source>
        <dbReference type="PROSITE" id="PS50035"/>
    </source>
</evidence>
<keyword evidence="4" id="KW-0442">Lipid degradation</keyword>
<gene>
    <name evidence="7" type="ORF">Clacol_007201</name>
</gene>
<sequence length="740" mass="84127">MLEAARQSIMIMDWFISPEVYLRRPPAYYPEWRLDRLLKRKAEQGVRILIALSNMDSSLVLNSKYVGDKLESLHPNISVLYHSGNPLENGGIPGSNHERIVIVDQYRASIGSIGLSFGNWDSRDHPLTDVHPVRFAKTLYPGKDYRNSRLSDFHGIEDYTINNSILETPRLPWHGVHLTLVGPCVFDIEAHFIERWNFIKKLKHENETVHDQKENTHGWIYLILIQKINSRHFSLSRFVPASARPPSLGMKAQVVRSVSEWSHDVPTECSIQSAYVLSRCSNDQRGEALYLYSISKAQSNNFEPNSPKNAIAAALVKRIIRAAEAGENFQVVIVLPALPALPGNIIDSPSMRIIMDAQWKTINRGGYSIYEEITTAGFEPSLYIRFYHLRAYDRINAPMESYIERMETQSGIKFSQAQAALSRIWMSDDSSPPILPKNDLTGKEKRKWTKILCRDRNSKEFEAMPRSVHHAKELIYTFQKAVDCVREYEHIADSVAHHAMRATTSLTDERWYGKSREEKAAYVSEMIHVHSKLMIVDDRRAIIGSANINDQSQLGTRNSEIALVVEDMEEIPSEIDGRPHCATRFAATLRRMLYKGLLSPQDITKPNPPTCFMRAAPFPNLDETRTYGDLYVADPLSPLTMSLWKSTAKLNTAVFNEVFNPITSDAVQMVKQLNANASVSSYGRMVPDINIQHAKSRLNQVHGHLVEMPLQFLIGENWLISEDEPGMSREQLTVMVEGLI</sequence>
<proteinExistence type="predicted"/>
<accession>A0AAV5AJT9</accession>
<evidence type="ECO:0000256" key="1">
    <source>
        <dbReference type="ARBA" id="ARBA00012027"/>
    </source>
</evidence>
<feature type="domain" description="PLD phosphodiesterase" evidence="6">
    <location>
        <begin position="530"/>
        <end position="552"/>
    </location>
</feature>
<protein>
    <recommendedName>
        <fullName evidence="1">phospholipase D</fullName>
        <ecNumber evidence="1">3.1.4.4</ecNumber>
    </recommendedName>
</protein>
<reference evidence="7" key="1">
    <citation type="submission" date="2021-10" db="EMBL/GenBank/DDBJ databases">
        <title>De novo Genome Assembly of Clathrus columnatus (Basidiomycota, Fungi) Using Illumina and Nanopore Sequence Data.</title>
        <authorList>
            <person name="Ogiso-Tanaka E."/>
            <person name="Itagaki H."/>
            <person name="Hosoya T."/>
            <person name="Hosaka K."/>
        </authorList>
    </citation>
    <scope>NUCLEOTIDE SEQUENCE</scope>
    <source>
        <strain evidence="7">MO-923</strain>
    </source>
</reference>
<dbReference type="PANTHER" id="PTHR18896">
    <property type="entry name" value="PHOSPHOLIPASE D"/>
    <property type="match status" value="1"/>
</dbReference>
<keyword evidence="8" id="KW-1185">Reference proteome</keyword>
<dbReference type="InterPro" id="IPR025202">
    <property type="entry name" value="PLD-like_dom"/>
</dbReference>
<keyword evidence="5" id="KW-0443">Lipid metabolism</keyword>
<dbReference type="PROSITE" id="PS50035">
    <property type="entry name" value="PLD"/>
    <property type="match status" value="2"/>
</dbReference>
<dbReference type="Gene3D" id="3.30.870.10">
    <property type="entry name" value="Endonuclease Chain A"/>
    <property type="match status" value="2"/>
</dbReference>
<keyword evidence="2" id="KW-0677">Repeat</keyword>
<evidence type="ECO:0000313" key="7">
    <source>
        <dbReference type="EMBL" id="GJJ12954.1"/>
    </source>
</evidence>
<evidence type="ECO:0000256" key="4">
    <source>
        <dbReference type="ARBA" id="ARBA00022963"/>
    </source>
</evidence>
<evidence type="ECO:0000256" key="5">
    <source>
        <dbReference type="ARBA" id="ARBA00023098"/>
    </source>
</evidence>
<dbReference type="InterPro" id="IPR015679">
    <property type="entry name" value="PLipase_D_fam"/>
</dbReference>
<dbReference type="AlphaFoldDB" id="A0AAV5AJT9"/>
<feature type="domain" description="PLD phosphodiesterase" evidence="6">
    <location>
        <begin position="92"/>
        <end position="119"/>
    </location>
</feature>
<comment type="caution">
    <text evidence="7">The sequence shown here is derived from an EMBL/GenBank/DDBJ whole genome shotgun (WGS) entry which is preliminary data.</text>
</comment>
<evidence type="ECO:0000256" key="3">
    <source>
        <dbReference type="ARBA" id="ARBA00022801"/>
    </source>
</evidence>
<keyword evidence="3" id="KW-0378">Hydrolase</keyword>
<evidence type="ECO:0000313" key="8">
    <source>
        <dbReference type="Proteomes" id="UP001050691"/>
    </source>
</evidence>
<dbReference type="SMART" id="SM00155">
    <property type="entry name" value="PLDc"/>
    <property type="match status" value="2"/>
</dbReference>
<dbReference type="PANTHER" id="PTHR18896:SF186">
    <property type="entry name" value="PHOSPHOLIPASE D"/>
    <property type="match status" value="1"/>
</dbReference>
<name>A0AAV5AJT9_9AGAM</name>
<organism evidence="7 8">
    <name type="scientific">Clathrus columnatus</name>
    <dbReference type="NCBI Taxonomy" id="1419009"/>
    <lineage>
        <taxon>Eukaryota</taxon>
        <taxon>Fungi</taxon>
        <taxon>Dikarya</taxon>
        <taxon>Basidiomycota</taxon>
        <taxon>Agaricomycotina</taxon>
        <taxon>Agaricomycetes</taxon>
        <taxon>Phallomycetidae</taxon>
        <taxon>Phallales</taxon>
        <taxon>Clathraceae</taxon>
        <taxon>Clathrus</taxon>
    </lineage>
</organism>
<dbReference type="GO" id="GO:0009395">
    <property type="term" value="P:phospholipid catabolic process"/>
    <property type="evidence" value="ECO:0007669"/>
    <property type="project" value="TreeGrafter"/>
</dbReference>
<dbReference type="GO" id="GO:0004630">
    <property type="term" value="F:phospholipase D activity"/>
    <property type="evidence" value="ECO:0007669"/>
    <property type="project" value="UniProtKB-EC"/>
</dbReference>
<dbReference type="SUPFAM" id="SSF56024">
    <property type="entry name" value="Phospholipase D/nuclease"/>
    <property type="match status" value="2"/>
</dbReference>
<dbReference type="Proteomes" id="UP001050691">
    <property type="component" value="Unassembled WGS sequence"/>
</dbReference>